<evidence type="ECO:0008006" key="3">
    <source>
        <dbReference type="Google" id="ProtNLM"/>
    </source>
</evidence>
<comment type="caution">
    <text evidence="1">The sequence shown here is derived from an EMBL/GenBank/DDBJ whole genome shotgun (WGS) entry which is preliminary data.</text>
</comment>
<dbReference type="EMBL" id="JAWPEI010000009">
    <property type="protein sequence ID" value="KAK4716351.1"/>
    <property type="molecule type" value="Genomic_DNA"/>
</dbReference>
<protein>
    <recommendedName>
        <fullName evidence="3">DUF4219 domain-containing protein</fullName>
    </recommendedName>
</protein>
<reference evidence="1 2" key="1">
    <citation type="submission" date="2023-10" db="EMBL/GenBank/DDBJ databases">
        <title>Genome-Wide Identification Analysis in wild type Solanum Pinnatisectum Reveals Some Genes Defensing Phytophthora Infestans.</title>
        <authorList>
            <person name="Sun C."/>
        </authorList>
    </citation>
    <scope>NUCLEOTIDE SEQUENCE [LARGE SCALE GENOMIC DNA]</scope>
    <source>
        <strain evidence="1">LQN</strain>
        <tissue evidence="1">Leaf</tissue>
    </source>
</reference>
<dbReference type="AlphaFoldDB" id="A0AAV9KSC9"/>
<dbReference type="Proteomes" id="UP001311915">
    <property type="component" value="Unassembled WGS sequence"/>
</dbReference>
<gene>
    <name evidence="1" type="ORF">R3W88_014689</name>
</gene>
<evidence type="ECO:0000313" key="1">
    <source>
        <dbReference type="EMBL" id="KAK4716351.1"/>
    </source>
</evidence>
<accession>A0AAV9KSC9</accession>
<keyword evidence="2" id="KW-1185">Reference proteome</keyword>
<sequence length="116" mass="13717">MASNSLSLNAPKIFTDENYQIWSVRIKPFFETYVICEVVMEEKSLQPLFAYHTKVQIKALPKKLLHKTMSSKVILNNKIKTFKRKKKKFFKFKNNENNPASTTKAKTEEEHFFQLQ</sequence>
<name>A0AAV9KSC9_9SOLN</name>
<organism evidence="1 2">
    <name type="scientific">Solanum pinnatisectum</name>
    <name type="common">tansyleaf nightshade</name>
    <dbReference type="NCBI Taxonomy" id="50273"/>
    <lineage>
        <taxon>Eukaryota</taxon>
        <taxon>Viridiplantae</taxon>
        <taxon>Streptophyta</taxon>
        <taxon>Embryophyta</taxon>
        <taxon>Tracheophyta</taxon>
        <taxon>Spermatophyta</taxon>
        <taxon>Magnoliopsida</taxon>
        <taxon>eudicotyledons</taxon>
        <taxon>Gunneridae</taxon>
        <taxon>Pentapetalae</taxon>
        <taxon>asterids</taxon>
        <taxon>lamiids</taxon>
        <taxon>Solanales</taxon>
        <taxon>Solanaceae</taxon>
        <taxon>Solanoideae</taxon>
        <taxon>Solaneae</taxon>
        <taxon>Solanum</taxon>
    </lineage>
</organism>
<proteinExistence type="predicted"/>
<evidence type="ECO:0000313" key="2">
    <source>
        <dbReference type="Proteomes" id="UP001311915"/>
    </source>
</evidence>